<organism evidence="1 2">
    <name type="scientific">Tunturiibacter lichenicola</name>
    <dbReference type="NCBI Taxonomy" id="2051959"/>
    <lineage>
        <taxon>Bacteria</taxon>
        <taxon>Pseudomonadati</taxon>
        <taxon>Acidobacteriota</taxon>
        <taxon>Terriglobia</taxon>
        <taxon>Terriglobales</taxon>
        <taxon>Acidobacteriaceae</taxon>
        <taxon>Tunturiibacter</taxon>
    </lineage>
</organism>
<reference evidence="1 2" key="1">
    <citation type="submission" date="2020-07" db="EMBL/GenBank/DDBJ databases">
        <title>Genomic Encyclopedia of Type Strains, Phase IV (KMG-V): Genome sequencing to study the core and pangenomes of soil and plant-associated prokaryotes.</title>
        <authorList>
            <person name="Whitman W."/>
        </authorList>
    </citation>
    <scope>NUCLEOTIDE SEQUENCE [LARGE SCALE GENOMIC DNA]</scope>
    <source>
        <strain evidence="1 2">M8UP30</strain>
    </source>
</reference>
<gene>
    <name evidence="1" type="ORF">HDF12_001419</name>
</gene>
<dbReference type="EMBL" id="JACCCV010000001">
    <property type="protein sequence ID" value="NYF51054.1"/>
    <property type="molecule type" value="Genomic_DNA"/>
</dbReference>
<accession>A0A7Y9NKJ9</accession>
<name>A0A7Y9NKJ9_9BACT</name>
<evidence type="ECO:0000313" key="1">
    <source>
        <dbReference type="EMBL" id="NYF51054.1"/>
    </source>
</evidence>
<sequence length="43" mass="4832">MMRVLARVFVATVIGYTTTIKTDLLRWMPPSHETGKVASSLRP</sequence>
<dbReference type="AlphaFoldDB" id="A0A7Y9NKJ9"/>
<dbReference type="Proteomes" id="UP000534186">
    <property type="component" value="Unassembled WGS sequence"/>
</dbReference>
<comment type="caution">
    <text evidence="1">The sequence shown here is derived from an EMBL/GenBank/DDBJ whole genome shotgun (WGS) entry which is preliminary data.</text>
</comment>
<protein>
    <submittedName>
        <fullName evidence="1">Uncharacterized protein</fullName>
    </submittedName>
</protein>
<proteinExistence type="predicted"/>
<evidence type="ECO:0000313" key="2">
    <source>
        <dbReference type="Proteomes" id="UP000534186"/>
    </source>
</evidence>